<evidence type="ECO:0000313" key="4">
    <source>
        <dbReference type="EMBL" id="SDP70367.1"/>
    </source>
</evidence>
<organism evidence="4 5">
    <name type="scientific">Litchfieldia salsa</name>
    <dbReference type="NCBI Taxonomy" id="930152"/>
    <lineage>
        <taxon>Bacteria</taxon>
        <taxon>Bacillati</taxon>
        <taxon>Bacillota</taxon>
        <taxon>Bacilli</taxon>
        <taxon>Bacillales</taxon>
        <taxon>Bacillaceae</taxon>
        <taxon>Litchfieldia</taxon>
    </lineage>
</organism>
<proteinExistence type="predicted"/>
<feature type="transmembrane region" description="Helical" evidence="2">
    <location>
        <begin position="477"/>
        <end position="497"/>
    </location>
</feature>
<dbReference type="STRING" id="930152.SAMN05216565_105208"/>
<feature type="coiled-coil region" evidence="1">
    <location>
        <begin position="788"/>
        <end position="822"/>
    </location>
</feature>
<feature type="transmembrane region" description="Helical" evidence="2">
    <location>
        <begin position="503"/>
        <end position="521"/>
    </location>
</feature>
<dbReference type="OrthoDB" id="9764467at2"/>
<sequence>MKIIGLHIYGYGKFENVKFNNLSANIQVFYGKNEAGKSTLMSFILSILFGFPTKQQNEQRYEPKTTQSYGGKLIVGTEKFGLVTIERLPGKAVGDVRVQLQDGSIHGEELLHELLSNLDRSYYQSIFSFNVHGLQNIHRLSSDDLGRFLFSSGAIGTDALLLINQKLEKNLESLFKPNGKKPFLNLELQQLKDMNQKVKKLKEKNETYYLLMEDKEALQNELLQIEQLLIDYQQKLKTYEFIQSIKPLLKEKNNLNESLQELPSYEPFPIDGLKRLDGLLSQLQPYNTQLVGLNERKSKWEKRIKELLLDEDILKYDQEIQSLNRLRNIYEENKLKLQQLNNVRKNRIEEIEQQKELIHTEAAEEEIMKFDTSLVAKEHIKQTSSTLEGLRQRKRILDQSFNDAKDALEDCDLKIKGYEDELLPEGEQRQLEREYDRFKSRGHRNNVKESLLKSIDQNDRKRVNIETSKNRQMKKGFGIFLVIALVLLGFSIYLFTAGTWTSGLFPLLFAFVTPIIYFSLLKQSTSSMLSELQADKMELIKQLKELTPDVESFNDADYNEVQVRLSKNSQVQQLLEVERANFGQLERSYDRIVNQYEIWEQEYFKVKKKLVEQCEKYKIPETSEQLIDIYNVIVRLKQCIREKNECIEQINLIKSQIEEFDSMIKFIGEACKVEVDQSDSLIVLERINQAIKQQTSVLEELTHTTKKVEEIDEDVAQLQSEVNFVLKDVETLLAQANVQTEEEFRRKAKVAERASRIKERLLLVDAQLSSYPLVEEEWLDALNDERKIEKVEIELRHNKEKLKEIQHQLSETKIRIEELEEGGVYAEVFHDYRFAQSSFQEHAKEWAIMSVAKDLLEKTIQQYRDVRLPQLLKTAERYLTILTNGTYVRVYPKEGKAGFIIERKDGIRFTPDELSQATAEQIYVAIRFALAKTISVNEKVPFLIDDSFVNFDGKRLENVVVLLKEISNNQQVMFFTCHEHVVSLFNPQECISLSELRA</sequence>
<name>A0A1H0UW18_9BACI</name>
<dbReference type="InterPro" id="IPR027417">
    <property type="entry name" value="P-loop_NTPase"/>
</dbReference>
<dbReference type="PANTHER" id="PTHR41259">
    <property type="entry name" value="DOUBLE-STRAND BREAK REPAIR RAD50 ATPASE, PUTATIVE-RELATED"/>
    <property type="match status" value="1"/>
</dbReference>
<dbReference type="EMBL" id="FNJU01000005">
    <property type="protein sequence ID" value="SDP70367.1"/>
    <property type="molecule type" value="Genomic_DNA"/>
</dbReference>
<dbReference type="SUPFAM" id="SSF52540">
    <property type="entry name" value="P-loop containing nucleoside triphosphate hydrolases"/>
    <property type="match status" value="1"/>
</dbReference>
<evidence type="ECO:0000259" key="3">
    <source>
        <dbReference type="Pfam" id="PF13514"/>
    </source>
</evidence>
<keyword evidence="1" id="KW-0175">Coiled coil</keyword>
<reference evidence="5" key="1">
    <citation type="submission" date="2016-10" db="EMBL/GenBank/DDBJ databases">
        <authorList>
            <person name="Varghese N."/>
            <person name="Submissions S."/>
        </authorList>
    </citation>
    <scope>NUCLEOTIDE SEQUENCE [LARGE SCALE GENOMIC DNA]</scope>
    <source>
        <strain evidence="5">IBRC-M10078</strain>
    </source>
</reference>
<evidence type="ECO:0000256" key="2">
    <source>
        <dbReference type="SAM" id="Phobius"/>
    </source>
</evidence>
<feature type="domain" description="YhaN AAA" evidence="3">
    <location>
        <begin position="1"/>
        <end position="206"/>
    </location>
</feature>
<dbReference type="InterPro" id="IPR038734">
    <property type="entry name" value="YhaN_AAA"/>
</dbReference>
<feature type="coiled-coil region" evidence="1">
    <location>
        <begin position="184"/>
        <end position="235"/>
    </location>
</feature>
<dbReference type="RefSeq" id="WP_090854594.1">
    <property type="nucleotide sequence ID" value="NZ_FNJU01000005.1"/>
</dbReference>
<dbReference type="AlphaFoldDB" id="A0A1H0UW18"/>
<keyword evidence="2" id="KW-1133">Transmembrane helix</keyword>
<feature type="coiled-coil region" evidence="1">
    <location>
        <begin position="684"/>
        <end position="735"/>
    </location>
</feature>
<evidence type="ECO:0000256" key="1">
    <source>
        <dbReference type="SAM" id="Coils"/>
    </source>
</evidence>
<dbReference type="Pfam" id="PF13514">
    <property type="entry name" value="AAA_27"/>
    <property type="match status" value="1"/>
</dbReference>
<keyword evidence="5" id="KW-1185">Reference proteome</keyword>
<protein>
    <submittedName>
        <fullName evidence="4">Uncharacterized protein YhaN</fullName>
    </submittedName>
</protein>
<keyword evidence="2" id="KW-0472">Membrane</keyword>
<dbReference type="Gene3D" id="3.40.50.300">
    <property type="entry name" value="P-loop containing nucleotide triphosphate hydrolases"/>
    <property type="match status" value="2"/>
</dbReference>
<accession>A0A1H0UW18</accession>
<keyword evidence="2" id="KW-0812">Transmembrane</keyword>
<evidence type="ECO:0000313" key="5">
    <source>
        <dbReference type="Proteomes" id="UP000199159"/>
    </source>
</evidence>
<gene>
    <name evidence="4" type="ORF">SAMN05216565_105208</name>
</gene>
<feature type="coiled-coil region" evidence="1">
    <location>
        <begin position="290"/>
        <end position="368"/>
    </location>
</feature>
<dbReference type="Proteomes" id="UP000199159">
    <property type="component" value="Unassembled WGS sequence"/>
</dbReference>
<dbReference type="PANTHER" id="PTHR41259:SF1">
    <property type="entry name" value="DOUBLE-STRAND BREAK REPAIR RAD50 ATPASE, PUTATIVE-RELATED"/>
    <property type="match status" value="1"/>
</dbReference>